<protein>
    <submittedName>
        <fullName evidence="8">Flagellar hook-basal body protein</fullName>
    </submittedName>
</protein>
<feature type="domain" description="Flagellar hook protein FlgE/F/G-like D1" evidence="7">
    <location>
        <begin position="77"/>
        <end position="118"/>
    </location>
</feature>
<reference evidence="8 9" key="1">
    <citation type="submission" date="2020-04" db="EMBL/GenBank/DDBJ databases">
        <title>Genome sequencing of novel species.</title>
        <authorList>
            <person name="Heo J."/>
            <person name="Kim S.-J."/>
            <person name="Kim J.-S."/>
            <person name="Hong S.-B."/>
            <person name="Kwon S.-W."/>
        </authorList>
    </citation>
    <scope>NUCLEOTIDE SEQUENCE [LARGE SCALE GENOMIC DNA]</scope>
    <source>
        <strain evidence="8 9">GN2-R2</strain>
    </source>
</reference>
<evidence type="ECO:0000259" key="5">
    <source>
        <dbReference type="Pfam" id="PF00460"/>
    </source>
</evidence>
<dbReference type="Pfam" id="PF22692">
    <property type="entry name" value="LlgE_F_G_D1"/>
    <property type="match status" value="1"/>
</dbReference>
<proteinExistence type="inferred from homology"/>
<evidence type="ECO:0000256" key="2">
    <source>
        <dbReference type="ARBA" id="ARBA00009677"/>
    </source>
</evidence>
<evidence type="ECO:0000259" key="6">
    <source>
        <dbReference type="Pfam" id="PF06429"/>
    </source>
</evidence>
<keyword evidence="8" id="KW-0969">Cilium</keyword>
<comment type="subcellular location">
    <subcellularLocation>
        <location evidence="1 4">Bacterial flagellum basal body</location>
    </subcellularLocation>
</comment>
<dbReference type="RefSeq" id="WP_169434390.1">
    <property type="nucleotide sequence ID" value="NZ_CP051685.1"/>
</dbReference>
<dbReference type="EMBL" id="CP051685">
    <property type="protein sequence ID" value="QJD99495.1"/>
    <property type="molecule type" value="Genomic_DNA"/>
</dbReference>
<comment type="similarity">
    <text evidence="2 4">Belongs to the flagella basal body rod proteins family.</text>
</comment>
<dbReference type="InterPro" id="IPR020013">
    <property type="entry name" value="Flagellar_FlgE/F/G"/>
</dbReference>
<keyword evidence="8" id="KW-0966">Cell projection</keyword>
<evidence type="ECO:0000259" key="7">
    <source>
        <dbReference type="Pfam" id="PF22692"/>
    </source>
</evidence>
<evidence type="ECO:0000256" key="1">
    <source>
        <dbReference type="ARBA" id="ARBA00004117"/>
    </source>
</evidence>
<sequence length="232" mass="24445">MNIIDIVAAGMREDNNRLSIVSSNLANVLTPGYKRQIAAERFDATLAALGAPSSSHSIQIDSSAGALRATGNAADIAIEGDAWFEFDTAAGPRYSRGGMLHVDTAGRLVNAQGAPIVTSGGAVLTSAAFRIDPNGDIVQGGRVTGRVKLVSFDHPERLQPAGAGLYDATGLQASTQTLDSRVRSGFMEASNVNSPQEMVRLSETVRHFESLQRAVQGYDEALGSAIRKLGEF</sequence>
<dbReference type="SUPFAM" id="SSF117143">
    <property type="entry name" value="Flagellar hook protein flgE"/>
    <property type="match status" value="1"/>
</dbReference>
<dbReference type="PANTHER" id="PTHR30435">
    <property type="entry name" value="FLAGELLAR PROTEIN"/>
    <property type="match status" value="1"/>
</dbReference>
<evidence type="ECO:0000313" key="8">
    <source>
        <dbReference type="EMBL" id="QJD99495.1"/>
    </source>
</evidence>
<dbReference type="Proteomes" id="UP000502415">
    <property type="component" value="Chromosome"/>
</dbReference>
<organism evidence="8 9">
    <name type="scientific">Massilia forsythiae</name>
    <dbReference type="NCBI Taxonomy" id="2728020"/>
    <lineage>
        <taxon>Bacteria</taxon>
        <taxon>Pseudomonadati</taxon>
        <taxon>Pseudomonadota</taxon>
        <taxon>Betaproteobacteria</taxon>
        <taxon>Burkholderiales</taxon>
        <taxon>Oxalobacteraceae</taxon>
        <taxon>Telluria group</taxon>
        <taxon>Massilia</taxon>
    </lineage>
</organism>
<dbReference type="NCBIfam" id="TIGR03506">
    <property type="entry name" value="FlgEFG_subfam"/>
    <property type="match status" value="1"/>
</dbReference>
<feature type="domain" description="Flagellar basal body rod protein N-terminal" evidence="5">
    <location>
        <begin position="13"/>
        <end position="34"/>
    </location>
</feature>
<dbReference type="InterPro" id="IPR053967">
    <property type="entry name" value="LlgE_F_G-like_D1"/>
</dbReference>
<dbReference type="GO" id="GO:0009425">
    <property type="term" value="C:bacterial-type flagellum basal body"/>
    <property type="evidence" value="ECO:0007669"/>
    <property type="project" value="UniProtKB-SubCell"/>
</dbReference>
<dbReference type="InterPro" id="IPR037925">
    <property type="entry name" value="FlgE/F/G-like"/>
</dbReference>
<feature type="domain" description="Flagellar basal-body/hook protein C-terminal" evidence="6">
    <location>
        <begin position="183"/>
        <end position="227"/>
    </location>
</feature>
<dbReference type="AlphaFoldDB" id="A0A7Z2VUJ9"/>
<keyword evidence="3 4" id="KW-0975">Bacterial flagellum</keyword>
<dbReference type="Pfam" id="PF06429">
    <property type="entry name" value="Flg_bbr_C"/>
    <property type="match status" value="1"/>
</dbReference>
<dbReference type="GO" id="GO:0071978">
    <property type="term" value="P:bacterial-type flagellum-dependent swarming motility"/>
    <property type="evidence" value="ECO:0007669"/>
    <property type="project" value="TreeGrafter"/>
</dbReference>
<accession>A0A7Z2VUJ9</accession>
<name>A0A7Z2VUJ9_9BURK</name>
<dbReference type="InterPro" id="IPR010930">
    <property type="entry name" value="Flg_bb/hook_C_dom"/>
</dbReference>
<evidence type="ECO:0000256" key="3">
    <source>
        <dbReference type="ARBA" id="ARBA00023143"/>
    </source>
</evidence>
<dbReference type="PANTHER" id="PTHR30435:SF19">
    <property type="entry name" value="FLAGELLAR BASAL-BODY ROD PROTEIN FLGG"/>
    <property type="match status" value="1"/>
</dbReference>
<evidence type="ECO:0000256" key="4">
    <source>
        <dbReference type="RuleBase" id="RU362116"/>
    </source>
</evidence>
<gene>
    <name evidence="8" type="ORF">HH212_05215</name>
</gene>
<keyword evidence="8" id="KW-0282">Flagellum</keyword>
<keyword evidence="9" id="KW-1185">Reference proteome</keyword>
<dbReference type="InterPro" id="IPR001444">
    <property type="entry name" value="Flag_bb_rod_N"/>
</dbReference>
<dbReference type="Pfam" id="PF00460">
    <property type="entry name" value="Flg_bb_rod"/>
    <property type="match status" value="1"/>
</dbReference>
<evidence type="ECO:0000313" key="9">
    <source>
        <dbReference type="Proteomes" id="UP000502415"/>
    </source>
</evidence>
<dbReference type="KEGG" id="mfy:HH212_05215"/>